<dbReference type="AlphaFoldDB" id="A0A139I160"/>
<accession>A0A139I160</accession>
<sequence length="90" mass="9696">MSAVPDRSWPGYLVAGQISLIARLLSTEACGQKSVGKAGPKCLLLVDSTAIHASLASNNRTPYVAKLRLSSPLRDLCEKSDDITSWNKPR</sequence>
<comment type="caution">
    <text evidence="1">The sequence shown here is derived from an EMBL/GenBank/DDBJ whole genome shotgun (WGS) entry which is preliminary data.</text>
</comment>
<gene>
    <name evidence="1" type="ORF">AC579_5613</name>
</gene>
<evidence type="ECO:0000313" key="1">
    <source>
        <dbReference type="EMBL" id="KXT08448.1"/>
    </source>
</evidence>
<protein>
    <submittedName>
        <fullName evidence="1">Uncharacterized protein</fullName>
    </submittedName>
</protein>
<organism evidence="1 2">
    <name type="scientific">Pseudocercospora musae</name>
    <dbReference type="NCBI Taxonomy" id="113226"/>
    <lineage>
        <taxon>Eukaryota</taxon>
        <taxon>Fungi</taxon>
        <taxon>Dikarya</taxon>
        <taxon>Ascomycota</taxon>
        <taxon>Pezizomycotina</taxon>
        <taxon>Dothideomycetes</taxon>
        <taxon>Dothideomycetidae</taxon>
        <taxon>Mycosphaerellales</taxon>
        <taxon>Mycosphaerellaceae</taxon>
        <taxon>Pseudocercospora</taxon>
    </lineage>
</organism>
<dbReference type="Proteomes" id="UP000073492">
    <property type="component" value="Unassembled WGS sequence"/>
</dbReference>
<reference evidence="1 2" key="1">
    <citation type="submission" date="2015-07" db="EMBL/GenBank/DDBJ databases">
        <title>Comparative genomics of the Sigatoka disease complex on banana suggests a link between parallel evolutionary changes in Pseudocercospora fijiensis and Pseudocercospora eumusae and increased virulence on the banana host.</title>
        <authorList>
            <person name="Chang T.-C."/>
            <person name="Salvucci A."/>
            <person name="Crous P.W."/>
            <person name="Stergiopoulos I."/>
        </authorList>
    </citation>
    <scope>NUCLEOTIDE SEQUENCE [LARGE SCALE GENOMIC DNA]</scope>
    <source>
        <strain evidence="1 2">CBS 116634</strain>
    </source>
</reference>
<evidence type="ECO:0000313" key="2">
    <source>
        <dbReference type="Proteomes" id="UP000073492"/>
    </source>
</evidence>
<proteinExistence type="predicted"/>
<keyword evidence="2" id="KW-1185">Reference proteome</keyword>
<name>A0A139I160_9PEZI</name>
<dbReference type="EMBL" id="LFZO01000444">
    <property type="protein sequence ID" value="KXT08448.1"/>
    <property type="molecule type" value="Genomic_DNA"/>
</dbReference>